<keyword evidence="3 14" id="KW-0813">Transport</keyword>
<dbReference type="PROSITE" id="PS52016">
    <property type="entry name" value="TONB_DEPENDENT_REC_3"/>
    <property type="match status" value="1"/>
</dbReference>
<evidence type="ECO:0000256" key="11">
    <source>
        <dbReference type="ARBA" id="ARBA00023136"/>
    </source>
</evidence>
<dbReference type="Gene3D" id="3.55.50.30">
    <property type="match status" value="1"/>
</dbReference>
<dbReference type="InterPro" id="IPR011662">
    <property type="entry name" value="Secretin/TonB_short_N"/>
</dbReference>
<evidence type="ECO:0000256" key="16">
    <source>
        <dbReference type="RuleBase" id="RU003357"/>
    </source>
</evidence>
<dbReference type="InterPro" id="IPR037066">
    <property type="entry name" value="Plug_dom_sf"/>
</dbReference>
<dbReference type="PhylomeDB" id="Q82VT6"/>
<dbReference type="Gene3D" id="2.170.130.10">
    <property type="entry name" value="TonB-dependent receptor, plug domain"/>
    <property type="match status" value="1"/>
</dbReference>
<dbReference type="SUPFAM" id="SSF56935">
    <property type="entry name" value="Porins"/>
    <property type="match status" value="1"/>
</dbReference>
<proteinExistence type="inferred from homology"/>
<evidence type="ECO:0000256" key="9">
    <source>
        <dbReference type="ARBA" id="ARBA00023065"/>
    </source>
</evidence>
<dbReference type="STRING" id="228410.NE0978"/>
<comment type="subcellular location">
    <subcellularLocation>
        <location evidence="1 14">Cell outer membrane</location>
        <topology evidence="1 14">Multi-pass membrane protein</topology>
    </subcellularLocation>
</comment>
<dbReference type="Gene3D" id="2.40.170.20">
    <property type="entry name" value="TonB-dependent receptor, beta-barrel domain"/>
    <property type="match status" value="1"/>
</dbReference>
<evidence type="ECO:0000259" key="17">
    <source>
        <dbReference type="SMART" id="SM00965"/>
    </source>
</evidence>
<comment type="similarity">
    <text evidence="2 14 16">Belongs to the TonB-dependent receptor family.</text>
</comment>
<dbReference type="InterPro" id="IPR010917">
    <property type="entry name" value="TonB_rcpt_CS"/>
</dbReference>
<evidence type="ECO:0000256" key="12">
    <source>
        <dbReference type="ARBA" id="ARBA00023170"/>
    </source>
</evidence>
<evidence type="ECO:0000256" key="13">
    <source>
        <dbReference type="ARBA" id="ARBA00023237"/>
    </source>
</evidence>
<evidence type="ECO:0000256" key="14">
    <source>
        <dbReference type="PROSITE-ProRule" id="PRU01360"/>
    </source>
</evidence>
<keyword evidence="13 14" id="KW-0998">Cell outer membrane</keyword>
<dbReference type="AlphaFoldDB" id="Q82VT6"/>
<reference evidence="18 19" key="1">
    <citation type="journal article" date="2003" name="J. Bacteriol.">
        <title>Complete genome sequence of the ammonia-oxidizing bacterium and obligate chemolithoautotroph Nitrosomonas europaea.</title>
        <authorList>
            <person name="Chain P."/>
            <person name="Lamerdin J."/>
            <person name="Larimer F."/>
            <person name="Regala W."/>
            <person name="Land M."/>
            <person name="Hauser L."/>
            <person name="Hooper A."/>
            <person name="Klotz M."/>
            <person name="Norton J."/>
            <person name="Sayavedra-Soto L."/>
            <person name="Arciero D."/>
            <person name="Hommes N."/>
            <person name="Whittaker M."/>
            <person name="Arp D."/>
        </authorList>
    </citation>
    <scope>NUCLEOTIDE SEQUENCE [LARGE SCALE GENOMIC DNA]</scope>
    <source>
        <strain evidence="19">ATCC 19718 / CIP 103999 / KCTC 2705 / NBRC 14298</strain>
    </source>
</reference>
<keyword evidence="12 18" id="KW-0675">Receptor</keyword>
<sequence length="803" mass="88571">MNPHHHRSTLFPVCKSCVLITRLVFFILGTALILSAIPAQAQSEAGRQTYAIPAGTLKSVLVSFGQANGVMISYTESEIAGKRSSGIHGSFTVLEALNVLLTGTGLEASKRVEGGFRLRPQTPVITGQTLPLMTVSASADTLKQGTVEEGYRVSDISSIGPWGKRSLRDTPYSMSVVPSDLIENVNAQNMGQIFKMNPLTQEPAIQNITGLPLVRIRGFETINPVFDGIPLAFRTGSAVSVVEIDRVEILSGTSGFLYGGGRVGGAVNYVTKNSTDTPLRRLTFGNYGGTQFYGHADIGGKFDDQGRFGYRANLLYQGGDTAIGEPVNQKVANIVLDGHLTDTLYADIKYTYNDYRKEATQPIFNNIVERIFIDTSKRYSPKWASNDLESHKAYTSLRWDPSKYLTIRSAFSYQYANLRADQISLNEQVDRTFIPRTVNYPREKHENYGGYIYLDTRFSTFSVDHKLTLGYSSTFYDYFRTVAGEESQTGTTSFSLSALKHIPEPSWRSSGDTSMISVYVARYDNVLIGDNIIFNDQWSAMVGFNYATAINKSSYPGNNVIKYDKSKLTPTVSLLYKPIEEVTTYASYMEALEAGLIVGNTYANRGTVLPSLVSKQYEVGLKYDINPNLLLSAALFRIEKANQYSDNATPIPTYVQDGLQVHNGVELVLTGKVTDNLTIIGGGTLMDINVEKSNNPALEGKKPVNAASRMGKIYAEYALPWIPGFSLTGGIYYTGEQYGNTTNTDKIPSYTLYDVGARYATRVLNKSLVVRLNVINLTGKNYWQNANYLGVPRTVAFSVSMMF</sequence>
<dbReference type="GO" id="GO:0009279">
    <property type="term" value="C:cell outer membrane"/>
    <property type="evidence" value="ECO:0007669"/>
    <property type="project" value="UniProtKB-SubCell"/>
</dbReference>
<dbReference type="InterPro" id="IPR000531">
    <property type="entry name" value="Beta-barrel_TonB"/>
</dbReference>
<evidence type="ECO:0000256" key="8">
    <source>
        <dbReference type="ARBA" id="ARBA00023004"/>
    </source>
</evidence>
<evidence type="ECO:0000313" key="18">
    <source>
        <dbReference type="EMBL" id="CAD84889.1"/>
    </source>
</evidence>
<organism evidence="18 19">
    <name type="scientific">Nitrosomonas europaea (strain ATCC 19718 / CIP 103999 / KCTC 2705 / NBRC 14298)</name>
    <dbReference type="NCBI Taxonomy" id="228410"/>
    <lineage>
        <taxon>Bacteria</taxon>
        <taxon>Pseudomonadati</taxon>
        <taxon>Pseudomonadota</taxon>
        <taxon>Betaproteobacteria</taxon>
        <taxon>Nitrosomonadales</taxon>
        <taxon>Nitrosomonadaceae</taxon>
        <taxon>Nitrosomonas</taxon>
    </lineage>
</organism>
<keyword evidence="4 14" id="KW-1134">Transmembrane beta strand</keyword>
<dbReference type="Proteomes" id="UP000001416">
    <property type="component" value="Chromosome"/>
</dbReference>
<keyword evidence="8" id="KW-0408">Iron</keyword>
<accession>Q82VT6</accession>
<protein>
    <submittedName>
        <fullName evidence="18">TonB-dependent receptor protein</fullName>
    </submittedName>
</protein>
<dbReference type="RefSeq" id="WP_011111587.1">
    <property type="nucleotide sequence ID" value="NC_004757.1"/>
</dbReference>
<dbReference type="Pfam" id="PF07660">
    <property type="entry name" value="STN"/>
    <property type="match status" value="1"/>
</dbReference>
<dbReference type="HOGENOM" id="CLU_008287_22_1_4"/>
<dbReference type="NCBIfam" id="TIGR01783">
    <property type="entry name" value="TonB-siderophor"/>
    <property type="match status" value="1"/>
</dbReference>
<gene>
    <name evidence="18" type="ordered locus">NE0978</name>
</gene>
<keyword evidence="19" id="KW-1185">Reference proteome</keyword>
<evidence type="ECO:0000256" key="3">
    <source>
        <dbReference type="ARBA" id="ARBA00022448"/>
    </source>
</evidence>
<keyword evidence="6 14" id="KW-0812">Transmembrane</keyword>
<evidence type="ECO:0000313" key="19">
    <source>
        <dbReference type="Proteomes" id="UP000001416"/>
    </source>
</evidence>
<dbReference type="KEGG" id="neu:NE0978"/>
<dbReference type="Pfam" id="PF07715">
    <property type="entry name" value="Plug"/>
    <property type="match status" value="1"/>
</dbReference>
<dbReference type="PROSITE" id="PS01156">
    <property type="entry name" value="TONB_DEPENDENT_REC_2"/>
    <property type="match status" value="1"/>
</dbReference>
<dbReference type="PANTHER" id="PTHR32552:SF82">
    <property type="entry name" value="FCUA PROTEIN"/>
    <property type="match status" value="1"/>
</dbReference>
<keyword evidence="7" id="KW-0732">Signal</keyword>
<feature type="domain" description="Secretin/TonB short N-terminal" evidence="17">
    <location>
        <begin position="70"/>
        <end position="121"/>
    </location>
</feature>
<keyword evidence="9" id="KW-0406">Ion transport</keyword>
<name>Q82VT6_NITEU</name>
<dbReference type="GO" id="GO:0015891">
    <property type="term" value="P:siderophore transport"/>
    <property type="evidence" value="ECO:0007669"/>
    <property type="project" value="InterPro"/>
</dbReference>
<dbReference type="EMBL" id="AL954747">
    <property type="protein sequence ID" value="CAD84889.1"/>
    <property type="molecule type" value="Genomic_DNA"/>
</dbReference>
<dbReference type="eggNOG" id="COG4773">
    <property type="taxonomic scope" value="Bacteria"/>
</dbReference>
<dbReference type="PANTHER" id="PTHR32552">
    <property type="entry name" value="FERRICHROME IRON RECEPTOR-RELATED"/>
    <property type="match status" value="1"/>
</dbReference>
<evidence type="ECO:0000256" key="15">
    <source>
        <dbReference type="PROSITE-ProRule" id="PRU10144"/>
    </source>
</evidence>
<evidence type="ECO:0000256" key="7">
    <source>
        <dbReference type="ARBA" id="ARBA00022729"/>
    </source>
</evidence>
<evidence type="ECO:0000256" key="4">
    <source>
        <dbReference type="ARBA" id="ARBA00022452"/>
    </source>
</evidence>
<evidence type="ECO:0000256" key="2">
    <source>
        <dbReference type="ARBA" id="ARBA00009810"/>
    </source>
</evidence>
<dbReference type="InterPro" id="IPR039426">
    <property type="entry name" value="TonB-dep_rcpt-like"/>
</dbReference>
<keyword evidence="11 14" id="KW-0472">Membrane</keyword>
<feature type="short sequence motif" description="TonB C-terminal box" evidence="15">
    <location>
        <begin position="786"/>
        <end position="803"/>
    </location>
</feature>
<evidence type="ECO:0000256" key="6">
    <source>
        <dbReference type="ARBA" id="ARBA00022692"/>
    </source>
</evidence>
<dbReference type="Pfam" id="PF00593">
    <property type="entry name" value="TonB_dep_Rec_b-barrel"/>
    <property type="match status" value="1"/>
</dbReference>
<evidence type="ECO:0000256" key="1">
    <source>
        <dbReference type="ARBA" id="ARBA00004571"/>
    </source>
</evidence>
<dbReference type="SMART" id="SM00965">
    <property type="entry name" value="STN"/>
    <property type="match status" value="1"/>
</dbReference>
<evidence type="ECO:0000256" key="5">
    <source>
        <dbReference type="ARBA" id="ARBA00022496"/>
    </source>
</evidence>
<dbReference type="GO" id="GO:0015344">
    <property type="term" value="F:siderophore uptake transmembrane transporter activity"/>
    <property type="evidence" value="ECO:0007669"/>
    <property type="project" value="TreeGrafter"/>
</dbReference>
<keyword evidence="5" id="KW-0410">Iron transport</keyword>
<dbReference type="InterPro" id="IPR036942">
    <property type="entry name" value="Beta-barrel_TonB_sf"/>
</dbReference>
<keyword evidence="10 16" id="KW-0798">TonB box</keyword>
<dbReference type="GO" id="GO:0038023">
    <property type="term" value="F:signaling receptor activity"/>
    <property type="evidence" value="ECO:0007669"/>
    <property type="project" value="InterPro"/>
</dbReference>
<dbReference type="GeneID" id="87104169"/>
<evidence type="ECO:0000256" key="10">
    <source>
        <dbReference type="ARBA" id="ARBA00023077"/>
    </source>
</evidence>
<dbReference type="InterPro" id="IPR012910">
    <property type="entry name" value="Plug_dom"/>
</dbReference>
<dbReference type="InterPro" id="IPR010105">
    <property type="entry name" value="TonB_sidphr_rcpt"/>
</dbReference>
<dbReference type="CDD" id="cd01347">
    <property type="entry name" value="ligand_gated_channel"/>
    <property type="match status" value="1"/>
</dbReference>